<geneLocation type="plasmid" evidence="1 2">
    <name>pSfHH103b</name>
</geneLocation>
<proteinExistence type="predicted"/>
<keyword evidence="1" id="KW-0614">Plasmid</keyword>
<dbReference type="Proteomes" id="UP000007735">
    <property type="component" value="Plasmid pSfHH103b"/>
</dbReference>
<evidence type="ECO:0000313" key="1">
    <source>
        <dbReference type="EMBL" id="CCE98482.1"/>
    </source>
</evidence>
<protein>
    <submittedName>
        <fullName evidence="1">Uncharacterized protein</fullName>
    </submittedName>
</protein>
<evidence type="ECO:0000313" key="2">
    <source>
        <dbReference type="Proteomes" id="UP000007735"/>
    </source>
</evidence>
<dbReference type="KEGG" id="sfh:SFHH103_03991"/>
<organism evidence="1 2">
    <name type="scientific">Sinorhizobium fredii (strain HH103)</name>
    <dbReference type="NCBI Taxonomy" id="1117943"/>
    <lineage>
        <taxon>Bacteria</taxon>
        <taxon>Pseudomonadati</taxon>
        <taxon>Pseudomonadota</taxon>
        <taxon>Alphaproteobacteria</taxon>
        <taxon>Hyphomicrobiales</taxon>
        <taxon>Rhizobiaceae</taxon>
        <taxon>Sinorhizobium/Ensifer group</taxon>
        <taxon>Sinorhizobium</taxon>
    </lineage>
</organism>
<accession>G9ABQ3</accession>
<dbReference type="EMBL" id="HE616892">
    <property type="protein sequence ID" value="CCE98482.1"/>
    <property type="molecule type" value="Genomic_DNA"/>
</dbReference>
<gene>
    <name evidence="1" type="ordered locus">SFHH103_03991</name>
</gene>
<sequence length="55" mass="6148">MSEEGVAAEAVRDVTATDSRFRRVIDDEIPIFLESTMIRSPNLLEIGKDGTELRP</sequence>
<dbReference type="AlphaFoldDB" id="G9ABQ3"/>
<name>G9ABQ3_SINF1</name>
<reference evidence="1 2" key="1">
    <citation type="journal article" date="2012" name="J. Bacteriol.">
        <title>Genome sequence of the soybean symbiont Sinorhizobium fredii HH103.</title>
        <authorList>
            <person name="Weidner S."/>
            <person name="Becker A."/>
            <person name="Bonilla I."/>
            <person name="Jaenicke S."/>
            <person name="Lloret J."/>
            <person name="Margaret I."/>
            <person name="Puhler A."/>
            <person name="Ruiz-Sainz J.E."/>
            <person name="Schneiker-Bekel S."/>
            <person name="Szczepanowski R."/>
            <person name="Vinardell J.M."/>
            <person name="Zehner S."/>
            <person name="Gottfert M."/>
        </authorList>
    </citation>
    <scope>NUCLEOTIDE SEQUENCE [LARGE SCALE GENOMIC DNA]</scope>
    <source>
        <strain evidence="1 2">HH103</strain>
        <plasmid evidence="2">pSfHH103b</plasmid>
    </source>
</reference>
<dbReference type="HOGENOM" id="CLU_3029228_0_0_5"/>